<sequence length="54" mass="6096">MENGRKRGGASMHLLSDEALLDAYVKATHLGLEQEFIALLMEEINKRDLHVPPH</sequence>
<protein>
    <submittedName>
        <fullName evidence="1">Sporulation inhibitor sda family protein</fullName>
    </submittedName>
</protein>
<dbReference type="InterPro" id="IPR036916">
    <property type="entry name" value="Sda_sf"/>
</dbReference>
<evidence type="ECO:0000313" key="1">
    <source>
        <dbReference type="EMBL" id="ERI09193.1"/>
    </source>
</evidence>
<dbReference type="AlphaFoldDB" id="U1X3S6"/>
<proteinExistence type="predicted"/>
<accession>U1X3S6</accession>
<name>U1X3S6_ANEAE</name>
<gene>
    <name evidence="1" type="ORF">HMPREF0083_02708</name>
</gene>
<evidence type="ECO:0000313" key="2">
    <source>
        <dbReference type="Proteomes" id="UP000016511"/>
    </source>
</evidence>
<dbReference type="SUPFAM" id="SSF100985">
    <property type="entry name" value="Sporulation inhibitor Sda"/>
    <property type="match status" value="1"/>
</dbReference>
<dbReference type="PATRIC" id="fig|649747.3.peg.2450"/>
<dbReference type="Gene3D" id="1.10.287.1100">
    <property type="entry name" value="Sporulation inhibitor A"/>
    <property type="match status" value="1"/>
</dbReference>
<comment type="caution">
    <text evidence="1">The sequence shown here is derived from an EMBL/GenBank/DDBJ whole genome shotgun (WGS) entry which is preliminary data.</text>
</comment>
<dbReference type="STRING" id="649747.HMPREF0083_02708"/>
<organism evidence="1 2">
    <name type="scientific">Aneurinibacillus aneurinilyticus ATCC 12856</name>
    <dbReference type="NCBI Taxonomy" id="649747"/>
    <lineage>
        <taxon>Bacteria</taxon>
        <taxon>Bacillati</taxon>
        <taxon>Bacillota</taxon>
        <taxon>Bacilli</taxon>
        <taxon>Bacillales</taxon>
        <taxon>Paenibacillaceae</taxon>
        <taxon>Aneurinibacillus group</taxon>
        <taxon>Aneurinibacillus</taxon>
    </lineage>
</organism>
<dbReference type="InterPro" id="IPR015064">
    <property type="entry name" value="Sda"/>
</dbReference>
<reference evidence="1 2" key="1">
    <citation type="submission" date="2013-08" db="EMBL/GenBank/DDBJ databases">
        <authorList>
            <person name="Weinstock G."/>
            <person name="Sodergren E."/>
            <person name="Wylie T."/>
            <person name="Fulton L."/>
            <person name="Fulton R."/>
            <person name="Fronick C."/>
            <person name="O'Laughlin M."/>
            <person name="Godfrey J."/>
            <person name="Miner T."/>
            <person name="Herter B."/>
            <person name="Appelbaum E."/>
            <person name="Cordes M."/>
            <person name="Lek S."/>
            <person name="Wollam A."/>
            <person name="Pepin K.H."/>
            <person name="Palsikar V.B."/>
            <person name="Mitreva M."/>
            <person name="Wilson R.K."/>
        </authorList>
    </citation>
    <scope>NUCLEOTIDE SEQUENCE [LARGE SCALE GENOMIC DNA]</scope>
    <source>
        <strain evidence="1 2">ATCC 12856</strain>
    </source>
</reference>
<dbReference type="HOGENOM" id="CLU_197451_2_0_9"/>
<dbReference type="EMBL" id="AWSJ01000162">
    <property type="protein sequence ID" value="ERI09193.1"/>
    <property type="molecule type" value="Genomic_DNA"/>
</dbReference>
<dbReference type="Pfam" id="PF08970">
    <property type="entry name" value="Sda"/>
    <property type="match status" value="1"/>
</dbReference>
<dbReference type="Proteomes" id="UP000016511">
    <property type="component" value="Unassembled WGS sequence"/>
</dbReference>
<keyword evidence="2" id="KW-1185">Reference proteome</keyword>